<sequence length="124" mass="14216">MFMSLQRSLPQKPQIRVLPPRIDVSSWFKLVLDAVRANRSNRRIEFWRIQIYYLNICRSRALAKLSILSLSRFVVGSSSAKIPELRQNVSAKANLIIILANTFWPALHLPLMSKQVSPLISTTL</sequence>
<accession>A0A3M7T9D8</accession>
<dbReference type="Proteomes" id="UP000276133">
    <property type="component" value="Unassembled WGS sequence"/>
</dbReference>
<dbReference type="AlphaFoldDB" id="A0A3M7T9D8"/>
<protein>
    <submittedName>
        <fullName evidence="1">Uncharacterized protein</fullName>
    </submittedName>
</protein>
<reference evidence="1 2" key="1">
    <citation type="journal article" date="2018" name="Sci. Rep.">
        <title>Genomic signatures of local adaptation to the degree of environmental predictability in rotifers.</title>
        <authorList>
            <person name="Franch-Gras L."/>
            <person name="Hahn C."/>
            <person name="Garcia-Roger E.M."/>
            <person name="Carmona M.J."/>
            <person name="Serra M."/>
            <person name="Gomez A."/>
        </authorList>
    </citation>
    <scope>NUCLEOTIDE SEQUENCE [LARGE SCALE GENOMIC DNA]</scope>
    <source>
        <strain evidence="1">HYR1</strain>
    </source>
</reference>
<name>A0A3M7T9D8_BRAPC</name>
<proteinExistence type="predicted"/>
<comment type="caution">
    <text evidence="1">The sequence shown here is derived from an EMBL/GenBank/DDBJ whole genome shotgun (WGS) entry which is preliminary data.</text>
</comment>
<evidence type="ECO:0000313" key="2">
    <source>
        <dbReference type="Proteomes" id="UP000276133"/>
    </source>
</evidence>
<evidence type="ECO:0000313" key="1">
    <source>
        <dbReference type="EMBL" id="RNA44672.1"/>
    </source>
</evidence>
<keyword evidence="2" id="KW-1185">Reference proteome</keyword>
<organism evidence="1 2">
    <name type="scientific">Brachionus plicatilis</name>
    <name type="common">Marine rotifer</name>
    <name type="synonym">Brachionus muelleri</name>
    <dbReference type="NCBI Taxonomy" id="10195"/>
    <lineage>
        <taxon>Eukaryota</taxon>
        <taxon>Metazoa</taxon>
        <taxon>Spiralia</taxon>
        <taxon>Gnathifera</taxon>
        <taxon>Rotifera</taxon>
        <taxon>Eurotatoria</taxon>
        <taxon>Monogononta</taxon>
        <taxon>Pseudotrocha</taxon>
        <taxon>Ploima</taxon>
        <taxon>Brachionidae</taxon>
        <taxon>Brachionus</taxon>
    </lineage>
</organism>
<dbReference type="EMBL" id="REGN01000075">
    <property type="protein sequence ID" value="RNA44672.1"/>
    <property type="molecule type" value="Genomic_DNA"/>
</dbReference>
<gene>
    <name evidence="1" type="ORF">BpHYR1_001801</name>
</gene>